<accession>A0A4Y2IWE8</accession>
<proteinExistence type="predicted"/>
<dbReference type="EMBL" id="BGPR01187693">
    <property type="protein sequence ID" value="GBM82145.1"/>
    <property type="molecule type" value="Genomic_DNA"/>
</dbReference>
<evidence type="ECO:0000313" key="2">
    <source>
        <dbReference type="EMBL" id="GBM82228.1"/>
    </source>
</evidence>
<organism evidence="2 3">
    <name type="scientific">Araneus ventricosus</name>
    <name type="common">Orbweaver spider</name>
    <name type="synonym">Epeira ventricosa</name>
    <dbReference type="NCBI Taxonomy" id="182803"/>
    <lineage>
        <taxon>Eukaryota</taxon>
        <taxon>Metazoa</taxon>
        <taxon>Ecdysozoa</taxon>
        <taxon>Arthropoda</taxon>
        <taxon>Chelicerata</taxon>
        <taxon>Arachnida</taxon>
        <taxon>Araneae</taxon>
        <taxon>Araneomorphae</taxon>
        <taxon>Entelegynae</taxon>
        <taxon>Araneoidea</taxon>
        <taxon>Araneidae</taxon>
        <taxon>Araneus</taxon>
    </lineage>
</organism>
<protein>
    <submittedName>
        <fullName evidence="2">Uncharacterized protein</fullName>
    </submittedName>
</protein>
<dbReference type="Proteomes" id="UP000499080">
    <property type="component" value="Unassembled WGS sequence"/>
</dbReference>
<evidence type="ECO:0000313" key="1">
    <source>
        <dbReference type="EMBL" id="GBM82145.1"/>
    </source>
</evidence>
<dbReference type="AlphaFoldDB" id="A0A4Y2IWE8"/>
<comment type="caution">
    <text evidence="2">The sequence shown here is derived from an EMBL/GenBank/DDBJ whole genome shotgun (WGS) entry which is preliminary data.</text>
</comment>
<evidence type="ECO:0000313" key="3">
    <source>
        <dbReference type="Proteomes" id="UP000499080"/>
    </source>
</evidence>
<name>A0A4Y2IWE8_ARAVE</name>
<keyword evidence="3" id="KW-1185">Reference proteome</keyword>
<gene>
    <name evidence="1" type="ORF">AVEN_102097_1</name>
    <name evidence="2" type="ORF">AVEN_117496_1</name>
</gene>
<sequence length="76" mass="9303">KAKINTFLKCQMGISYHFEIEPLFNHYHNFTPYQDFELPVLREQEHPEVTDVDPGQILQLRRQSFFRKRVRSCDYR</sequence>
<dbReference type="EMBL" id="BGPR01187720">
    <property type="protein sequence ID" value="GBM82228.1"/>
    <property type="molecule type" value="Genomic_DNA"/>
</dbReference>
<feature type="non-terminal residue" evidence="2">
    <location>
        <position position="1"/>
    </location>
</feature>
<reference evidence="2 3" key="1">
    <citation type="journal article" date="2019" name="Sci. Rep.">
        <title>Orb-weaving spider Araneus ventricosus genome elucidates the spidroin gene catalogue.</title>
        <authorList>
            <person name="Kono N."/>
            <person name="Nakamura H."/>
            <person name="Ohtoshi R."/>
            <person name="Moran D.A.P."/>
            <person name="Shinohara A."/>
            <person name="Yoshida Y."/>
            <person name="Fujiwara M."/>
            <person name="Mori M."/>
            <person name="Tomita M."/>
            <person name="Arakawa K."/>
        </authorList>
    </citation>
    <scope>NUCLEOTIDE SEQUENCE [LARGE SCALE GENOMIC DNA]</scope>
</reference>